<accession>A0A3T0E9F6</accession>
<dbReference type="EMBL" id="CP018911">
    <property type="protein sequence ID" value="AZU03826.1"/>
    <property type="molecule type" value="Genomic_DNA"/>
</dbReference>
<dbReference type="OrthoDB" id="7630321at2"/>
<dbReference type="AlphaFoldDB" id="A0A3T0E9F6"/>
<keyword evidence="2" id="KW-1185">Reference proteome</keyword>
<proteinExistence type="predicted"/>
<evidence type="ECO:0000313" key="2">
    <source>
        <dbReference type="Proteomes" id="UP000286954"/>
    </source>
</evidence>
<gene>
    <name evidence="1" type="ORF">X907_1292</name>
</gene>
<dbReference type="KEGG" id="gak:X907_1292"/>
<dbReference type="RefSeq" id="WP_127566349.1">
    <property type="nucleotide sequence ID" value="NZ_BMFB01000008.1"/>
</dbReference>
<name>A0A3T0E9F6_9PROT</name>
<organism evidence="1 2">
    <name type="scientific">Glycocaulis alkaliphilus</name>
    <dbReference type="NCBI Taxonomy" id="1434191"/>
    <lineage>
        <taxon>Bacteria</taxon>
        <taxon>Pseudomonadati</taxon>
        <taxon>Pseudomonadota</taxon>
        <taxon>Alphaproteobacteria</taxon>
        <taxon>Maricaulales</taxon>
        <taxon>Maricaulaceae</taxon>
        <taxon>Glycocaulis</taxon>
    </lineage>
</organism>
<sequence>MEILDTVWGYLEPVWAWLRAGLDIHGPGNWTELGIQMGVIAVVMALMMQSFGAILIFTVVGVIIHVVVDQVLPMVRDSAAFSMPPVSDMSYWQYIAFLALAYFVGLIVLFLIKSIIFRR</sequence>
<reference evidence="1 2" key="1">
    <citation type="submission" date="2016-12" db="EMBL/GenBank/DDBJ databases">
        <title>The genome of dimorphic prosthecate Glycocaulis alkaliphilus 6b-8t, isolated from crude oil dictates its adaptability in petroleum environments.</title>
        <authorList>
            <person name="Wu X.-L."/>
            <person name="Geng S."/>
        </authorList>
    </citation>
    <scope>NUCLEOTIDE SEQUENCE [LARGE SCALE GENOMIC DNA]</scope>
    <source>
        <strain evidence="1 2">6B-8</strain>
    </source>
</reference>
<protein>
    <submittedName>
        <fullName evidence="1">Uncharacterized protein</fullName>
    </submittedName>
</protein>
<evidence type="ECO:0000313" key="1">
    <source>
        <dbReference type="EMBL" id="AZU03826.1"/>
    </source>
</evidence>
<dbReference type="Proteomes" id="UP000286954">
    <property type="component" value="Chromosome"/>
</dbReference>